<feature type="active site" description="Proton donor; for dehydratase activity" evidence="12">
    <location>
        <position position="1091"/>
    </location>
</feature>
<dbReference type="Gene3D" id="1.10.1200.10">
    <property type="entry name" value="ACP-like"/>
    <property type="match status" value="1"/>
</dbReference>
<dbReference type="InterPro" id="IPR016035">
    <property type="entry name" value="Acyl_Trfase/lysoPLipase"/>
</dbReference>
<dbReference type="InterPro" id="IPR001227">
    <property type="entry name" value="Ac_transferase_dom_sf"/>
</dbReference>
<dbReference type="InterPro" id="IPR014031">
    <property type="entry name" value="Ketoacyl_synth_C"/>
</dbReference>
<evidence type="ECO:0000256" key="1">
    <source>
        <dbReference type="ARBA" id="ARBA00022450"/>
    </source>
</evidence>
<dbReference type="FunFam" id="3.40.47.10:FF:000019">
    <property type="entry name" value="Polyketide synthase type I"/>
    <property type="match status" value="1"/>
</dbReference>
<feature type="active site" description="Proton acceptor; for dehydratase activity" evidence="12">
    <location>
        <position position="923"/>
    </location>
</feature>
<comment type="catalytic activity">
    <reaction evidence="10">
        <text>hexadecanoyl-[(hydroxy)phthioceranic acid synthase] + 8 (S)-methylmalonyl-CoA + 16 NADPH + 24 H(+) = C40-phthioceranyl-[(hydroxy)phthioceranic acid synthase] + 8 CO2 + 16 NADP(+) + 8 CoA + 8 H2O</text>
        <dbReference type="Rhea" id="RHEA:58904"/>
        <dbReference type="Rhea" id="RHEA-COMP:15244"/>
        <dbReference type="Rhea" id="RHEA-COMP:15245"/>
        <dbReference type="ChEBI" id="CHEBI:15377"/>
        <dbReference type="ChEBI" id="CHEBI:15378"/>
        <dbReference type="ChEBI" id="CHEBI:16526"/>
        <dbReference type="ChEBI" id="CHEBI:57287"/>
        <dbReference type="ChEBI" id="CHEBI:57327"/>
        <dbReference type="ChEBI" id="CHEBI:57783"/>
        <dbReference type="ChEBI" id="CHEBI:58349"/>
        <dbReference type="ChEBI" id="CHEBI:78483"/>
        <dbReference type="ChEBI" id="CHEBI:142472"/>
        <dbReference type="EC" id="2.3.1.287"/>
    </reaction>
</comment>
<dbReference type="InterPro" id="IPR011032">
    <property type="entry name" value="GroES-like_sf"/>
</dbReference>
<dbReference type="SMART" id="SM00826">
    <property type="entry name" value="PKS_DH"/>
    <property type="match status" value="1"/>
</dbReference>
<dbReference type="PROSITE" id="PS00012">
    <property type="entry name" value="PHOSPHOPANTETHEINE"/>
    <property type="match status" value="1"/>
</dbReference>
<dbReference type="InterPro" id="IPR009081">
    <property type="entry name" value="PP-bd_ACP"/>
</dbReference>
<dbReference type="EC" id="2.3.1.287" evidence="7"/>
<evidence type="ECO:0000313" key="17">
    <source>
        <dbReference type="Proteomes" id="UP000199707"/>
    </source>
</evidence>
<dbReference type="Pfam" id="PF02801">
    <property type="entry name" value="Ketoacyl-synt_C"/>
    <property type="match status" value="1"/>
</dbReference>
<dbReference type="Pfam" id="PF14765">
    <property type="entry name" value="PS-DH"/>
    <property type="match status" value="1"/>
</dbReference>
<reference evidence="17" key="1">
    <citation type="submission" date="2016-10" db="EMBL/GenBank/DDBJ databases">
        <authorList>
            <person name="Varghese N."/>
            <person name="Submissions S."/>
        </authorList>
    </citation>
    <scope>NUCLEOTIDE SEQUENCE [LARGE SCALE GENOMIC DNA]</scope>
    <source>
        <strain evidence="17">UNC267MFSha1.1M11</strain>
    </source>
</reference>
<dbReference type="SUPFAM" id="SSF47336">
    <property type="entry name" value="ACP-like"/>
    <property type="match status" value="1"/>
</dbReference>
<dbReference type="FunFam" id="3.40.50.720:FF:000209">
    <property type="entry name" value="Polyketide synthase Pks12"/>
    <property type="match status" value="1"/>
</dbReference>
<dbReference type="SUPFAM" id="SSF55048">
    <property type="entry name" value="Probable ACP-binding domain of malonyl-CoA ACP transacylase"/>
    <property type="match status" value="1"/>
</dbReference>
<dbReference type="SUPFAM" id="SSF51735">
    <property type="entry name" value="NAD(P)-binding Rossmann-fold domains"/>
    <property type="match status" value="3"/>
</dbReference>
<dbReference type="InterPro" id="IPR013149">
    <property type="entry name" value="ADH-like_C"/>
</dbReference>
<dbReference type="Pfam" id="PF00109">
    <property type="entry name" value="ketoacyl-synt"/>
    <property type="match status" value="1"/>
</dbReference>
<dbReference type="Pfam" id="PF08240">
    <property type="entry name" value="ADH_N"/>
    <property type="match status" value="1"/>
</dbReference>
<dbReference type="SMART" id="SM00825">
    <property type="entry name" value="PKS_KS"/>
    <property type="match status" value="1"/>
</dbReference>
<dbReference type="CDD" id="cd05195">
    <property type="entry name" value="enoyl_red"/>
    <property type="match status" value="1"/>
</dbReference>
<dbReference type="InterPro" id="IPR053386">
    <property type="entry name" value="MBFA_synthase"/>
</dbReference>
<comment type="catalytic activity">
    <reaction evidence="11">
        <text>hexadecanoyl-[(hydroxy)phthioceranic acid synthase] + 7 (S)-methylmalonyl-CoA + 14 NADPH + 21 H(+) = C37-phthioceranyl-[(hydroxy)phthioceranic acid synthase] + 7 CO2 + 14 NADP(+) + 7 CoA + 7 H2O</text>
        <dbReference type="Rhea" id="RHEA:58908"/>
        <dbReference type="Rhea" id="RHEA-COMP:15244"/>
        <dbReference type="Rhea" id="RHEA-COMP:15246"/>
        <dbReference type="ChEBI" id="CHEBI:15377"/>
        <dbReference type="ChEBI" id="CHEBI:15378"/>
        <dbReference type="ChEBI" id="CHEBI:16526"/>
        <dbReference type="ChEBI" id="CHEBI:57287"/>
        <dbReference type="ChEBI" id="CHEBI:57327"/>
        <dbReference type="ChEBI" id="CHEBI:57783"/>
        <dbReference type="ChEBI" id="CHEBI:58349"/>
        <dbReference type="ChEBI" id="CHEBI:78483"/>
        <dbReference type="ChEBI" id="CHEBI:142473"/>
        <dbReference type="EC" id="2.3.1.287"/>
    </reaction>
</comment>
<evidence type="ECO:0000256" key="8">
    <source>
        <dbReference type="ARBA" id="ARBA00044989"/>
    </source>
</evidence>
<dbReference type="PANTHER" id="PTHR43775:SF37">
    <property type="entry name" value="SI:DKEY-61P9.11"/>
    <property type="match status" value="1"/>
</dbReference>
<dbReference type="Gene3D" id="3.90.180.10">
    <property type="entry name" value="Medium-chain alcohol dehydrogenases, catalytic domain"/>
    <property type="match status" value="1"/>
</dbReference>
<dbReference type="InterPro" id="IPR050091">
    <property type="entry name" value="PKS_NRPS_Biosynth_Enz"/>
</dbReference>
<dbReference type="GO" id="GO:0005737">
    <property type="term" value="C:cytoplasm"/>
    <property type="evidence" value="ECO:0007669"/>
    <property type="project" value="TreeGrafter"/>
</dbReference>
<dbReference type="InterPro" id="IPR049552">
    <property type="entry name" value="PKS_DH_N"/>
</dbReference>
<evidence type="ECO:0000256" key="3">
    <source>
        <dbReference type="ARBA" id="ARBA00022679"/>
    </source>
</evidence>
<evidence type="ECO:0000256" key="4">
    <source>
        <dbReference type="ARBA" id="ARBA00022857"/>
    </source>
</evidence>
<dbReference type="InterPro" id="IPR006162">
    <property type="entry name" value="Ppantetheine_attach_site"/>
</dbReference>
<dbReference type="InterPro" id="IPR013968">
    <property type="entry name" value="PKS_KR"/>
</dbReference>
<dbReference type="SUPFAM" id="SSF53901">
    <property type="entry name" value="Thiolase-like"/>
    <property type="match status" value="1"/>
</dbReference>
<dbReference type="SUPFAM" id="SSF52151">
    <property type="entry name" value="FabD/lysophospholipase-like"/>
    <property type="match status" value="1"/>
</dbReference>
<dbReference type="GO" id="GO:0016491">
    <property type="term" value="F:oxidoreductase activity"/>
    <property type="evidence" value="ECO:0007669"/>
    <property type="project" value="InterPro"/>
</dbReference>
<dbReference type="SMART" id="SM00823">
    <property type="entry name" value="PKS_PP"/>
    <property type="match status" value="1"/>
</dbReference>
<dbReference type="EMBL" id="FMUB01000005">
    <property type="protein sequence ID" value="SCX20523.1"/>
    <property type="molecule type" value="Genomic_DNA"/>
</dbReference>
<name>A0A1G4WCW5_9MYCO</name>
<gene>
    <name evidence="16" type="ORF">SAMN02799620_02921</name>
</gene>
<dbReference type="InterPro" id="IPR057326">
    <property type="entry name" value="KR_dom"/>
</dbReference>
<dbReference type="Gene3D" id="3.40.366.10">
    <property type="entry name" value="Malonyl-Coenzyme A Acyl Carrier Protein, domain 2"/>
    <property type="match status" value="1"/>
</dbReference>
<evidence type="ECO:0000256" key="7">
    <source>
        <dbReference type="ARBA" id="ARBA00044974"/>
    </source>
</evidence>
<dbReference type="SMART" id="SM00822">
    <property type="entry name" value="PKS_KR"/>
    <property type="match status" value="1"/>
</dbReference>
<dbReference type="CDD" id="cd00833">
    <property type="entry name" value="PKS"/>
    <property type="match status" value="1"/>
</dbReference>
<keyword evidence="6" id="KW-0012">Acyltransferase</keyword>
<feature type="region of interest" description="N-terminal hotdog fold" evidence="12">
    <location>
        <begin position="890"/>
        <end position="1010"/>
    </location>
</feature>
<dbReference type="InterPro" id="IPR014043">
    <property type="entry name" value="Acyl_transferase_dom"/>
</dbReference>
<dbReference type="SMART" id="SM00829">
    <property type="entry name" value="PKS_ER"/>
    <property type="match status" value="1"/>
</dbReference>
<dbReference type="GO" id="GO:0071770">
    <property type="term" value="P:DIM/DIP cell wall layer assembly"/>
    <property type="evidence" value="ECO:0007669"/>
    <property type="project" value="TreeGrafter"/>
</dbReference>
<keyword evidence="2" id="KW-0597">Phosphoprotein</keyword>
<dbReference type="RefSeq" id="WP_090357963.1">
    <property type="nucleotide sequence ID" value="NZ_FMUB01000005.1"/>
</dbReference>
<keyword evidence="3" id="KW-0808">Transferase</keyword>
<evidence type="ECO:0000259" key="14">
    <source>
        <dbReference type="PROSITE" id="PS52004"/>
    </source>
</evidence>
<proteinExistence type="predicted"/>
<evidence type="ECO:0000313" key="16">
    <source>
        <dbReference type="EMBL" id="SCX20523.1"/>
    </source>
</evidence>
<feature type="region of interest" description="C-terminal hotdog fold" evidence="12">
    <location>
        <begin position="1024"/>
        <end position="1175"/>
    </location>
</feature>
<dbReference type="InterPro" id="IPR049551">
    <property type="entry name" value="PKS_DH_C"/>
</dbReference>
<dbReference type="PROSITE" id="PS52019">
    <property type="entry name" value="PKS_MFAS_DH"/>
    <property type="match status" value="1"/>
</dbReference>
<dbReference type="InterPro" id="IPR016036">
    <property type="entry name" value="Malonyl_transacylase_ACP-bd"/>
</dbReference>
<dbReference type="GO" id="GO:0004312">
    <property type="term" value="F:fatty acid synthase activity"/>
    <property type="evidence" value="ECO:0007669"/>
    <property type="project" value="TreeGrafter"/>
</dbReference>
<dbReference type="PANTHER" id="PTHR43775">
    <property type="entry name" value="FATTY ACID SYNTHASE"/>
    <property type="match status" value="1"/>
</dbReference>
<dbReference type="InterPro" id="IPR013154">
    <property type="entry name" value="ADH-like_N"/>
</dbReference>
<dbReference type="Gene3D" id="3.30.70.3290">
    <property type="match status" value="1"/>
</dbReference>
<dbReference type="InterPro" id="IPR020807">
    <property type="entry name" value="PKS_DH"/>
</dbReference>
<dbReference type="PROSITE" id="PS00606">
    <property type="entry name" value="KS3_1"/>
    <property type="match status" value="1"/>
</dbReference>
<evidence type="ECO:0000256" key="5">
    <source>
        <dbReference type="ARBA" id="ARBA00023268"/>
    </source>
</evidence>
<dbReference type="InterPro" id="IPR020843">
    <property type="entry name" value="ER"/>
</dbReference>
<dbReference type="Gene3D" id="3.10.129.110">
    <property type="entry name" value="Polyketide synthase dehydratase"/>
    <property type="match status" value="1"/>
</dbReference>
<dbReference type="GO" id="GO:0004315">
    <property type="term" value="F:3-oxoacyl-[acyl-carrier-protein] synthase activity"/>
    <property type="evidence" value="ECO:0007669"/>
    <property type="project" value="InterPro"/>
</dbReference>
<dbReference type="Gene3D" id="3.40.50.720">
    <property type="entry name" value="NAD(P)-binding Rossmann-like Domain"/>
    <property type="match status" value="3"/>
</dbReference>
<dbReference type="FunFam" id="3.30.70.250:FF:000003">
    <property type="entry name" value="Polyketide beta-ketoacyl synthase Pks3"/>
    <property type="match status" value="1"/>
</dbReference>
<dbReference type="InterPro" id="IPR016039">
    <property type="entry name" value="Thiolase-like"/>
</dbReference>
<dbReference type="GO" id="GO:0031177">
    <property type="term" value="F:phosphopantetheine binding"/>
    <property type="evidence" value="ECO:0007669"/>
    <property type="project" value="InterPro"/>
</dbReference>
<organism evidence="16 17">
    <name type="scientific">Mycolicibacterium fluoranthenivorans</name>
    <dbReference type="NCBI Taxonomy" id="258505"/>
    <lineage>
        <taxon>Bacteria</taxon>
        <taxon>Bacillati</taxon>
        <taxon>Actinomycetota</taxon>
        <taxon>Actinomycetes</taxon>
        <taxon>Mycobacteriales</taxon>
        <taxon>Mycobacteriaceae</taxon>
        <taxon>Mycolicibacterium</taxon>
    </lineage>
</organism>
<sequence>MVETPVTAVAVIGMAVRLPGGIDSPEQMWQALLRGDDYVTTVPLERWDAEEHYDPEVGVPGRSVSKWGAFLDDVAGFDADFFGIGDREATAADPQHRLLLETAWEAVEHAGIDPTTLDGSLTGVFMGLTTNDYQLIAADAHAIEGPYGFTHNNYSMASGRVAYHMGLRGPAFTVDSACSSGLLALHMATRSLHIGESDLVLAGGAHIILDPRKYASASAQGMLSGTGRCRAFDENADGFVFAEASAVLLLKRLSDAERDGDRILAVVRGTAANQDGHTVNILTPSNESQTAVYRAALDSGAIDPGTVGFVEAHGTGTPVGDPIEFKSLADVYGGTGPIAIGSLKTNFGHSQSASGVVGVIKSVLALQHGVIPPNLHFTRMPEEMERLGTEFFVPTETTPFPDKGGRPRRAAVSAYGISGSNAHAVLEQAPQAADVPAADGAPGSLLFALSSTSADELRRTAGRLADWVAAHPDVDLHDLGYTLARRRSHRSVRTTVVADSTESLIAALREVAAGGAPYEAAVGADDRGPVWVFSGQGSQWAGMGAGLLATEPVFAVTVAALEPLIAEESGFSVTEAMSAPETVTGIGKVQPTVFAVQVALVATLKAYGVTPGAVIGHSMGEIAAAVAADVLSLEDAVKVICRRSQLMSRVAGTGAMASVELPAKQVLSELQARGVNDVVLAVVASPTSTVVGGAKESVLELVAEWERREIMAREVAVDVASHTPQVDPILDDLADALADLDPGDPSVPYYSATMYDPRDLVDWDADYWVDNLRHTVRFAAAVQAALEDGYRVFNELSPHPLLTHAVDQTARSLDITFAALASVRRQQELPHGLLGVVADLHNAGAKVDFSVLYPTGRLVDAPLPTWTRRPLMLVRDPNELPPGGATLSVHPLLGAHVRLPEEPERHAWQSDVGTDTQPWLGDHQVHNVAALPGAAYCEMALSAAATVLGDGAEVHDISFDEMLLLEDHTVVSAASTVSAPGAADFQVETYHQGEKVQRAAAVLRAGDAEVPAGRDIDALLAAHPKRLDGAELRVWYSQRGIQYGPAFAGLVAVNVNDGESGPDDSVLAEVSLPGSIRSQQAAYGVHPALLDACFQAVGAHPAIFGDAFGSLLLPMGVAKLRSYGSTRNVHYCHARLTSVTAATVEVDLDLLDEDGNVLLAVTGLRLGSGVSDTGRLERTFNDRLLTIEWGQQELPEVEYANPGSWLLISTSDAADLLATKLADAIKAHGVDVTTMVWPQHSDHDAQAVRLRELLASNVFGDVLVVTPPRRGVTDQQSGVRGGDTVRHLVHIARELPEVPGQAPRLHVVTRNAQTVLPDDSANLDEAGLRGLVRVIGTEHPQLRVTQIDVDDYTDATPVAAQLVSGSDEDETAWRGGKWFAARLVSGPLRPEERRTAVVNPARDGLRLQIRTPGDIETLELAAFERVAPGPGQIEVAVTASNLNFADVLIAFGRYPSFEGRQPKLGGDFAGVVTAVGPGVVGHKVGDRVGGVSAVGTWATFVTCDANLAVTLPPGLPTNRAAAVPSAHATAWYGLHDLARIAAGDKVLIHSGTGGVGQAAIAIARAAGAEIYATAGSEARRELLRGMGIEHVYDSRSTEFAAQIRRDTDGYGVDIVLNSLTGAAQRAGLELLSFGGRFVEIGKRDIYGDTRLGLFPFRRNLSFYAVDLALLSLTNPDTVHRLLEVCYQQIADGVLPLPETTHYPLEDGATAIRVMGAAEHTGKLVLDMPHGGQIQAVVPPEEAQVLRGDGAYIVTGGLGGLGLFLAEKLGAAGAGRIVLNGRSAPSQHAQEIIDRIRRGGTEVEVSLGDIAEQETADRLVVAACATGLPLRGVLHGAAVVEDAALLNISDELVERDWAPKVYGAWNLHTATAKQQLDWFCMFSSAAALVGSPGQGAYAAANSWLDAFAHWRRSEGLPATAIAWGPWAEIGAGTGLASESGEAAIGPDEGAYAFDRLLRHDRAYTGYASLSGTSWITAFAQNTRFAEAFRSTGPRSGGTSSAFLAELHDLPREEWPARMRKMVVEQVSLILRRAVDPDRPLTEYGLDSLGTLEVRTRIEAETGIRIGSADISTVRALTERLVGALAPDSPVSVPS</sequence>
<keyword evidence="1" id="KW-0596">Phosphopantetheine</keyword>
<accession>A0A1G4WCW5</accession>
<evidence type="ECO:0000256" key="6">
    <source>
        <dbReference type="ARBA" id="ARBA00023315"/>
    </source>
</evidence>
<dbReference type="SMART" id="SM00827">
    <property type="entry name" value="PKS_AT"/>
    <property type="match status" value="1"/>
</dbReference>
<dbReference type="Pfam" id="PF21089">
    <property type="entry name" value="PKS_DH_N"/>
    <property type="match status" value="1"/>
</dbReference>
<protein>
    <recommendedName>
        <fullName evidence="8">Phthioceranic/hydroxyphthioceranic acid synthase</fullName>
        <ecNumber evidence="7">2.3.1.287</ecNumber>
    </recommendedName>
    <alternativeName>
        <fullName evidence="9">Polyketide synthase pks2</fullName>
    </alternativeName>
</protein>
<dbReference type="Pfam" id="PF00698">
    <property type="entry name" value="Acyl_transf_1"/>
    <property type="match status" value="1"/>
</dbReference>
<evidence type="ECO:0000259" key="13">
    <source>
        <dbReference type="PROSITE" id="PS50075"/>
    </source>
</evidence>
<feature type="domain" description="Carrier" evidence="13">
    <location>
        <begin position="2011"/>
        <end position="2087"/>
    </location>
</feature>
<dbReference type="InterPro" id="IPR036291">
    <property type="entry name" value="NAD(P)-bd_dom_sf"/>
</dbReference>
<evidence type="ECO:0000256" key="10">
    <source>
        <dbReference type="ARBA" id="ARBA00047634"/>
    </source>
</evidence>
<dbReference type="NCBIfam" id="NF041183">
    <property type="entry name" value="Pks2_ls1_myc"/>
    <property type="match status" value="1"/>
</dbReference>
<dbReference type="InterPro" id="IPR020806">
    <property type="entry name" value="PKS_PP-bd"/>
</dbReference>
<feature type="domain" description="Ketosynthase family 3 (KS3)" evidence="14">
    <location>
        <begin position="6"/>
        <end position="428"/>
    </location>
</feature>
<keyword evidence="5" id="KW-0511">Multifunctional enzyme</keyword>
<dbReference type="PROSITE" id="PS52004">
    <property type="entry name" value="KS3_2"/>
    <property type="match status" value="1"/>
</dbReference>
<dbReference type="InterPro" id="IPR036736">
    <property type="entry name" value="ACP-like_sf"/>
</dbReference>
<evidence type="ECO:0000256" key="9">
    <source>
        <dbReference type="ARBA" id="ARBA00045003"/>
    </source>
</evidence>
<dbReference type="Pfam" id="PF22621">
    <property type="entry name" value="CurL-like_PKS_C"/>
    <property type="match status" value="1"/>
</dbReference>
<dbReference type="GO" id="GO:0005886">
    <property type="term" value="C:plasma membrane"/>
    <property type="evidence" value="ECO:0007669"/>
    <property type="project" value="TreeGrafter"/>
</dbReference>
<dbReference type="Gene3D" id="3.40.47.10">
    <property type="match status" value="1"/>
</dbReference>
<dbReference type="GO" id="GO:0006633">
    <property type="term" value="P:fatty acid biosynthetic process"/>
    <property type="evidence" value="ECO:0007669"/>
    <property type="project" value="InterPro"/>
</dbReference>
<dbReference type="InterPro" id="IPR018201">
    <property type="entry name" value="Ketoacyl_synth_AS"/>
</dbReference>
<dbReference type="PROSITE" id="PS50075">
    <property type="entry name" value="CARRIER"/>
    <property type="match status" value="1"/>
</dbReference>
<dbReference type="Pfam" id="PF00550">
    <property type="entry name" value="PP-binding"/>
    <property type="match status" value="1"/>
</dbReference>
<dbReference type="InterPro" id="IPR020841">
    <property type="entry name" value="PKS_Beta-ketoAc_synthase_dom"/>
</dbReference>
<evidence type="ECO:0000256" key="11">
    <source>
        <dbReference type="ARBA" id="ARBA00048465"/>
    </source>
</evidence>
<dbReference type="SUPFAM" id="SSF50129">
    <property type="entry name" value="GroES-like"/>
    <property type="match status" value="1"/>
</dbReference>
<dbReference type="Pfam" id="PF08659">
    <property type="entry name" value="KR"/>
    <property type="match status" value="1"/>
</dbReference>
<evidence type="ECO:0000259" key="15">
    <source>
        <dbReference type="PROSITE" id="PS52019"/>
    </source>
</evidence>
<dbReference type="STRING" id="1502745.SAMN02799620_02921"/>
<evidence type="ECO:0000256" key="2">
    <source>
        <dbReference type="ARBA" id="ARBA00022553"/>
    </source>
</evidence>
<dbReference type="Pfam" id="PF00107">
    <property type="entry name" value="ADH_zinc_N"/>
    <property type="match status" value="1"/>
</dbReference>
<dbReference type="InterPro" id="IPR042104">
    <property type="entry name" value="PKS_dehydratase_sf"/>
</dbReference>
<dbReference type="InterPro" id="IPR049900">
    <property type="entry name" value="PKS_mFAS_DH"/>
</dbReference>
<dbReference type="Proteomes" id="UP000199707">
    <property type="component" value="Unassembled WGS sequence"/>
</dbReference>
<feature type="domain" description="PKS/mFAS DH" evidence="15">
    <location>
        <begin position="890"/>
        <end position="1175"/>
    </location>
</feature>
<evidence type="ECO:0000256" key="12">
    <source>
        <dbReference type="PROSITE-ProRule" id="PRU01363"/>
    </source>
</evidence>
<dbReference type="InterPro" id="IPR014030">
    <property type="entry name" value="Ketoacyl_synth_N"/>
</dbReference>
<keyword evidence="4" id="KW-0521">NADP</keyword>